<organism evidence="2 3">
    <name type="scientific">Nemorincola caseinilytica</name>
    <dbReference type="NCBI Taxonomy" id="2054315"/>
    <lineage>
        <taxon>Bacteria</taxon>
        <taxon>Pseudomonadati</taxon>
        <taxon>Bacteroidota</taxon>
        <taxon>Chitinophagia</taxon>
        <taxon>Chitinophagales</taxon>
        <taxon>Chitinophagaceae</taxon>
        <taxon>Nemorincola</taxon>
    </lineage>
</organism>
<evidence type="ECO:0008006" key="4">
    <source>
        <dbReference type="Google" id="ProtNLM"/>
    </source>
</evidence>
<dbReference type="RefSeq" id="WP_345084965.1">
    <property type="nucleotide sequence ID" value="NZ_BAABFA010000024.1"/>
</dbReference>
<sequence length="234" mass="26888">MHARVLISILLSTLLCNACLAQLIHGEVLEMESKKPLPGVSINNIHNDIHTSAGIDGTFVIAGASGELLEFRIPGYKVTRVRIPHGYVPTFFRIIMERPATPVMDDHMLAGTGDYRRDSIRSRELYGHVLAFPRMSAIEKIKSPFSALSARNKAMWEFQDMYAEKEREKYVDHRFSPEMVSRVTGLKNDSLAKFMIRFRPTYEQVSSMNEYTFFTYIKNSAYRFRSRDRAISPR</sequence>
<name>A0ABP8NMI8_9BACT</name>
<keyword evidence="1" id="KW-0732">Signal</keyword>
<accession>A0ABP8NMI8</accession>
<gene>
    <name evidence="2" type="ORF">GCM10023093_29730</name>
</gene>
<dbReference type="Proteomes" id="UP001500067">
    <property type="component" value="Unassembled WGS sequence"/>
</dbReference>
<protein>
    <recommendedName>
        <fullName evidence="4">Carboxypeptidase-like regulatory domain-containing protein</fullName>
    </recommendedName>
</protein>
<proteinExistence type="predicted"/>
<dbReference type="EMBL" id="BAABFA010000024">
    <property type="protein sequence ID" value="GAA4469751.1"/>
    <property type="molecule type" value="Genomic_DNA"/>
</dbReference>
<reference evidence="3" key="1">
    <citation type="journal article" date="2019" name="Int. J. Syst. Evol. Microbiol.">
        <title>The Global Catalogue of Microorganisms (GCM) 10K type strain sequencing project: providing services to taxonomists for standard genome sequencing and annotation.</title>
        <authorList>
            <consortium name="The Broad Institute Genomics Platform"/>
            <consortium name="The Broad Institute Genome Sequencing Center for Infectious Disease"/>
            <person name="Wu L."/>
            <person name="Ma J."/>
        </authorList>
    </citation>
    <scope>NUCLEOTIDE SEQUENCE [LARGE SCALE GENOMIC DNA]</scope>
    <source>
        <strain evidence="3">JCM 32105</strain>
    </source>
</reference>
<feature type="signal peptide" evidence="1">
    <location>
        <begin position="1"/>
        <end position="21"/>
    </location>
</feature>
<evidence type="ECO:0000313" key="2">
    <source>
        <dbReference type="EMBL" id="GAA4469751.1"/>
    </source>
</evidence>
<comment type="caution">
    <text evidence="2">The sequence shown here is derived from an EMBL/GenBank/DDBJ whole genome shotgun (WGS) entry which is preliminary data.</text>
</comment>
<dbReference type="InterPro" id="IPR008969">
    <property type="entry name" value="CarboxyPept-like_regulatory"/>
</dbReference>
<evidence type="ECO:0000313" key="3">
    <source>
        <dbReference type="Proteomes" id="UP001500067"/>
    </source>
</evidence>
<keyword evidence="3" id="KW-1185">Reference proteome</keyword>
<feature type="chain" id="PRO_5046498429" description="Carboxypeptidase-like regulatory domain-containing protein" evidence="1">
    <location>
        <begin position="22"/>
        <end position="234"/>
    </location>
</feature>
<evidence type="ECO:0000256" key="1">
    <source>
        <dbReference type="SAM" id="SignalP"/>
    </source>
</evidence>
<dbReference type="SUPFAM" id="SSF49464">
    <property type="entry name" value="Carboxypeptidase regulatory domain-like"/>
    <property type="match status" value="1"/>
</dbReference>